<evidence type="ECO:0000313" key="2">
    <source>
        <dbReference type="EMBL" id="GAA4618689.1"/>
    </source>
</evidence>
<gene>
    <name evidence="2" type="ORF">GCM10023195_84180</name>
</gene>
<protein>
    <recommendedName>
        <fullName evidence="4">CU044_5270 family protein</fullName>
    </recommendedName>
</protein>
<reference evidence="3" key="1">
    <citation type="journal article" date="2019" name="Int. J. Syst. Evol. Microbiol.">
        <title>The Global Catalogue of Microorganisms (GCM) 10K type strain sequencing project: providing services to taxonomists for standard genome sequencing and annotation.</title>
        <authorList>
            <consortium name="The Broad Institute Genomics Platform"/>
            <consortium name="The Broad Institute Genome Sequencing Center for Infectious Disease"/>
            <person name="Wu L."/>
            <person name="Ma J."/>
        </authorList>
    </citation>
    <scope>NUCLEOTIDE SEQUENCE [LARGE SCALE GENOMIC DNA]</scope>
    <source>
        <strain evidence="3">JCM 17938</strain>
    </source>
</reference>
<evidence type="ECO:0000256" key="1">
    <source>
        <dbReference type="SAM" id="MobiDB-lite"/>
    </source>
</evidence>
<dbReference type="InterPro" id="IPR047789">
    <property type="entry name" value="CU044_5270-like"/>
</dbReference>
<dbReference type="NCBIfam" id="NF038083">
    <property type="entry name" value="CU044_5270_fam"/>
    <property type="match status" value="1"/>
</dbReference>
<name>A0ABP8U0D2_9ACTN</name>
<accession>A0ABP8U0D2</accession>
<evidence type="ECO:0008006" key="4">
    <source>
        <dbReference type="Google" id="ProtNLM"/>
    </source>
</evidence>
<feature type="compositionally biased region" description="Low complexity" evidence="1">
    <location>
        <begin position="19"/>
        <end position="32"/>
    </location>
</feature>
<evidence type="ECO:0000313" key="3">
    <source>
        <dbReference type="Proteomes" id="UP001500212"/>
    </source>
</evidence>
<comment type="caution">
    <text evidence="2">The sequence shown here is derived from an EMBL/GenBank/DDBJ whole genome shotgun (WGS) entry which is preliminary data.</text>
</comment>
<dbReference type="EMBL" id="BAABHJ010000040">
    <property type="protein sequence ID" value="GAA4618689.1"/>
    <property type="molecule type" value="Genomic_DNA"/>
</dbReference>
<dbReference type="RefSeq" id="WP_345366885.1">
    <property type="nucleotide sequence ID" value="NZ_BAABHJ010000040.1"/>
</dbReference>
<feature type="region of interest" description="Disordered" evidence="1">
    <location>
        <begin position="223"/>
        <end position="245"/>
    </location>
</feature>
<feature type="compositionally biased region" description="Pro residues" evidence="1">
    <location>
        <begin position="236"/>
        <end position="245"/>
    </location>
</feature>
<sequence length="386" mass="41188">MDELQAVRELFPETPPPDARVTTQARRRATGAARLRPPRLRWALPGLGLVAAATAVALAVGSTGGGPTRPAPTSSLPLDGKAVFLAAAEKAEKQPMGGYWHSDQISGQSYLLKGGYAVIGAHSETFEWTSAAEGGGGRFYGRDLPMRPATPEDEAVWRRAGAPTSVRVMSNGHPMTYTRKAGRWQEDKGGRKSGGRFLVGRGEGLTLQEVLRLPTDPETLTKRFLTSSSRRRSGGPPGPGNPVPAPVSNAYQLVLAANLLGSAPLPPKVRAGVMRALVARPGVHTIETATDALGRQGVALAVDQPSWGWRPGPDGKLVKKDDGYRTQEQLIFDKRTGALLAEQSVLLTPGGEYGSRKPGFVIDYLLLRSSGWTDRKPSPPSALPFR</sequence>
<feature type="region of interest" description="Disordered" evidence="1">
    <location>
        <begin position="1"/>
        <end position="32"/>
    </location>
</feature>
<dbReference type="Proteomes" id="UP001500212">
    <property type="component" value="Unassembled WGS sequence"/>
</dbReference>
<keyword evidence="3" id="KW-1185">Reference proteome</keyword>
<organism evidence="2 3">
    <name type="scientific">Actinoallomurus liliacearum</name>
    <dbReference type="NCBI Taxonomy" id="1080073"/>
    <lineage>
        <taxon>Bacteria</taxon>
        <taxon>Bacillati</taxon>
        <taxon>Actinomycetota</taxon>
        <taxon>Actinomycetes</taxon>
        <taxon>Streptosporangiales</taxon>
        <taxon>Thermomonosporaceae</taxon>
        <taxon>Actinoallomurus</taxon>
    </lineage>
</organism>
<proteinExistence type="predicted"/>